<dbReference type="Gene3D" id="2.40.30.170">
    <property type="match status" value="1"/>
</dbReference>
<dbReference type="InterPro" id="IPR058982">
    <property type="entry name" value="Beta-barrel_AprE"/>
</dbReference>
<dbReference type="AlphaFoldDB" id="A0A225M8H3"/>
<dbReference type="PANTHER" id="PTHR30386:SF28">
    <property type="entry name" value="EXPORTED PROTEIN"/>
    <property type="match status" value="1"/>
</dbReference>
<feature type="domain" description="Multidrug resistance protein MdtA-like barrel-sandwich hybrid" evidence="3">
    <location>
        <begin position="76"/>
        <end position="289"/>
    </location>
</feature>
<feature type="domain" description="AprE-like beta-barrel" evidence="4">
    <location>
        <begin position="297"/>
        <end position="395"/>
    </location>
</feature>
<dbReference type="PANTHER" id="PTHR30386">
    <property type="entry name" value="MEMBRANE FUSION SUBUNIT OF EMRAB-TOLC MULTIDRUG EFFLUX PUMP"/>
    <property type="match status" value="1"/>
</dbReference>
<name>A0A225M8H3_9BURK</name>
<organism evidence="5 6">
    <name type="scientific">Candidimonas nitroreducens</name>
    <dbReference type="NCBI Taxonomy" id="683354"/>
    <lineage>
        <taxon>Bacteria</taxon>
        <taxon>Pseudomonadati</taxon>
        <taxon>Pseudomonadota</taxon>
        <taxon>Betaproteobacteria</taxon>
        <taxon>Burkholderiales</taxon>
        <taxon>Alcaligenaceae</taxon>
        <taxon>Candidimonas</taxon>
    </lineage>
</organism>
<accession>A0A225M8H3</accession>
<proteinExistence type="predicted"/>
<dbReference type="InterPro" id="IPR050739">
    <property type="entry name" value="MFP"/>
</dbReference>
<keyword evidence="2" id="KW-0472">Membrane</keyword>
<comment type="caution">
    <text evidence="5">The sequence shown here is derived from an EMBL/GenBank/DDBJ whole genome shotgun (WGS) entry which is preliminary data.</text>
</comment>
<dbReference type="OrthoDB" id="9775513at2"/>
<evidence type="ECO:0000259" key="4">
    <source>
        <dbReference type="Pfam" id="PF26002"/>
    </source>
</evidence>
<protein>
    <submittedName>
        <fullName evidence="5">Secretion protein</fullName>
    </submittedName>
</protein>
<evidence type="ECO:0000256" key="1">
    <source>
        <dbReference type="SAM" id="Coils"/>
    </source>
</evidence>
<keyword evidence="1" id="KW-0175">Coiled coil</keyword>
<dbReference type="RefSeq" id="WP_088604640.1">
    <property type="nucleotide sequence ID" value="NZ_NJIH01000009.1"/>
</dbReference>
<evidence type="ECO:0000313" key="5">
    <source>
        <dbReference type="EMBL" id="OWT57635.1"/>
    </source>
</evidence>
<dbReference type="Pfam" id="PF25917">
    <property type="entry name" value="BSH_RND"/>
    <property type="match status" value="1"/>
</dbReference>
<evidence type="ECO:0000256" key="2">
    <source>
        <dbReference type="SAM" id="Phobius"/>
    </source>
</evidence>
<gene>
    <name evidence="5" type="ORF">CEY11_17270</name>
</gene>
<dbReference type="Gene3D" id="2.40.50.100">
    <property type="match status" value="1"/>
</dbReference>
<sequence length="416" mass="45626">MSLFRKEALQARQTPWLGEIVLVRPISFGIAACAAAACALAVCLFLALGTYTKRVTVNGRLAPDTGLIKLYAPHTGIVVERRVHKGQTVRAGDLLYTISTDTQNPLGSTQEAISAQVGRREASLRAEQQRSQLIEQSERAGIAQKIASLQAQIAALDTQVSGQRDRLALSRRAVARYRKLVAQGYVSQEQLEGRQEEALDQSNQLQSLRRNRIELNQQLATQRSDLAQLDLKQRNKSAQFERDLSNAAEALTQSEAKRRLMVTAPVAGTVTTALAQPGQTISSERPLATLTPAGARLVAELYAPSRAIGFVRPGTAVLIRYQAYPYQTYGQQPGTVLSVAQAGLAPSQFGDDAVRKDADGEPLYLIRVRLDSQDTAARGQHLALLPGMTLEADIMLQKRRLYQWALEPLYGLWGRF</sequence>
<dbReference type="Pfam" id="PF26002">
    <property type="entry name" value="Beta-barrel_AprE"/>
    <property type="match status" value="1"/>
</dbReference>
<dbReference type="InterPro" id="IPR058625">
    <property type="entry name" value="MdtA-like_BSH"/>
</dbReference>
<keyword evidence="2" id="KW-0812">Transmembrane</keyword>
<keyword evidence="2" id="KW-1133">Transmembrane helix</keyword>
<feature type="coiled-coil region" evidence="1">
    <location>
        <begin position="191"/>
        <end position="232"/>
    </location>
</feature>
<evidence type="ECO:0000259" key="3">
    <source>
        <dbReference type="Pfam" id="PF25917"/>
    </source>
</evidence>
<keyword evidence="6" id="KW-1185">Reference proteome</keyword>
<reference evidence="6" key="1">
    <citation type="submission" date="2017-06" db="EMBL/GenBank/DDBJ databases">
        <title>Herbaspirillum phytohormonus sp. nov., isolated from the root nodule of Robinia pseudoacacia in lead-zinc mine.</title>
        <authorList>
            <person name="Fan M."/>
            <person name="Lin Y."/>
        </authorList>
    </citation>
    <scope>NUCLEOTIDE SEQUENCE [LARGE SCALE GENOMIC DNA]</scope>
    <source>
        <strain evidence="6">SC-089</strain>
    </source>
</reference>
<evidence type="ECO:0000313" key="6">
    <source>
        <dbReference type="Proteomes" id="UP000214603"/>
    </source>
</evidence>
<dbReference type="EMBL" id="NJIH01000009">
    <property type="protein sequence ID" value="OWT57635.1"/>
    <property type="molecule type" value="Genomic_DNA"/>
</dbReference>
<dbReference type="Proteomes" id="UP000214603">
    <property type="component" value="Unassembled WGS sequence"/>
</dbReference>
<dbReference type="PRINTS" id="PR01490">
    <property type="entry name" value="RTXTOXIND"/>
</dbReference>
<feature type="transmembrane region" description="Helical" evidence="2">
    <location>
        <begin position="21"/>
        <end position="48"/>
    </location>
</feature>